<accession>A0ABV4RKT1</accession>
<reference evidence="3 4" key="1">
    <citation type="submission" date="2024-08" db="EMBL/GenBank/DDBJ databases">
        <authorList>
            <person name="Wei W."/>
        </authorList>
    </citation>
    <scope>NUCLEOTIDE SEQUENCE [LARGE SCALE GENOMIC DNA]</scope>
    <source>
        <strain evidence="3 4">XU2</strain>
    </source>
</reference>
<gene>
    <name evidence="3" type="ORF">ACD591_13645</name>
</gene>
<dbReference type="Pfam" id="PF00753">
    <property type="entry name" value="Lactamase_B"/>
    <property type="match status" value="1"/>
</dbReference>
<comment type="caution">
    <text evidence="3">The sequence shown here is derived from an EMBL/GenBank/DDBJ whole genome shotgun (WGS) entry which is preliminary data.</text>
</comment>
<dbReference type="RefSeq" id="WP_225840885.1">
    <property type="nucleotide sequence ID" value="NZ_BMMG01000007.1"/>
</dbReference>
<evidence type="ECO:0000256" key="1">
    <source>
        <dbReference type="SAM" id="MobiDB-lite"/>
    </source>
</evidence>
<dbReference type="SUPFAM" id="SSF56281">
    <property type="entry name" value="Metallo-hydrolase/oxidoreductase"/>
    <property type="match status" value="1"/>
</dbReference>
<dbReference type="Gene3D" id="3.60.15.10">
    <property type="entry name" value="Ribonuclease Z/Hydroxyacylglutathione hydrolase-like"/>
    <property type="match status" value="1"/>
</dbReference>
<dbReference type="InterPro" id="IPR036866">
    <property type="entry name" value="RibonucZ/Hydroxyglut_hydro"/>
</dbReference>
<evidence type="ECO:0000313" key="3">
    <source>
        <dbReference type="EMBL" id="MFA1772339.1"/>
    </source>
</evidence>
<dbReference type="CDD" id="cd07721">
    <property type="entry name" value="yflN-like_MBL-fold"/>
    <property type="match status" value="1"/>
</dbReference>
<feature type="domain" description="Metallo-beta-lactamase" evidence="2">
    <location>
        <begin position="30"/>
        <end position="239"/>
    </location>
</feature>
<dbReference type="Proteomes" id="UP001570846">
    <property type="component" value="Unassembled WGS sequence"/>
</dbReference>
<evidence type="ECO:0000313" key="4">
    <source>
        <dbReference type="Proteomes" id="UP001570846"/>
    </source>
</evidence>
<keyword evidence="4" id="KW-1185">Reference proteome</keyword>
<dbReference type="InterPro" id="IPR050855">
    <property type="entry name" value="NDM-1-like"/>
</dbReference>
<sequence>MQDHITNALRQKQHSCFPVAPGVMGMEIVFVNLYYIENPDKSWVLVDTGLYGSADRIRKAAEDKFGKGNPPRAILLTHGHFDHVGALQTLADIWQVPVFAHPLELPYLTGLSSYPPPDSSVGGGGMAYMSFMYPKKPITFKGRLELLHPDGSVPFMPEWKWLETPGHSPGHVSFFREHDRVLLVGDAFVTRKPESALAVLTQKQEVCGPPAYFTPDWAAARSSVRKLADLHPEVAASGHGLPMRGQELKQGLDELARLFDQLAIPAKGRYVPEPAITDRSGVVQLPPTVNNTVPKVLATAGLVALAGLATYAFTKQRKSSTNARVKRTWPGYARRPGQSFSPGGSDTQDQGNISHDPNVNITNNYP</sequence>
<organism evidence="3 4">
    <name type="scientific">Rufibacter glacialis</name>
    <dbReference type="NCBI Taxonomy" id="1259555"/>
    <lineage>
        <taxon>Bacteria</taxon>
        <taxon>Pseudomonadati</taxon>
        <taxon>Bacteroidota</taxon>
        <taxon>Cytophagia</taxon>
        <taxon>Cytophagales</taxon>
        <taxon>Hymenobacteraceae</taxon>
        <taxon>Rufibacter</taxon>
    </lineage>
</organism>
<dbReference type="EMBL" id="JBGOGF010000007">
    <property type="protein sequence ID" value="MFA1772339.1"/>
    <property type="molecule type" value="Genomic_DNA"/>
</dbReference>
<name>A0ABV4RKT1_9BACT</name>
<evidence type="ECO:0000259" key="2">
    <source>
        <dbReference type="SMART" id="SM00849"/>
    </source>
</evidence>
<protein>
    <submittedName>
        <fullName evidence="3">MBL fold metallo-hydrolase</fullName>
    </submittedName>
</protein>
<proteinExistence type="predicted"/>
<feature type="compositionally biased region" description="Polar residues" evidence="1">
    <location>
        <begin position="338"/>
        <end position="366"/>
    </location>
</feature>
<dbReference type="PANTHER" id="PTHR42951:SF17">
    <property type="entry name" value="METALLO-BETA-LACTAMASE DOMAIN-CONTAINING PROTEIN"/>
    <property type="match status" value="1"/>
</dbReference>
<dbReference type="PANTHER" id="PTHR42951">
    <property type="entry name" value="METALLO-BETA-LACTAMASE DOMAIN-CONTAINING"/>
    <property type="match status" value="1"/>
</dbReference>
<dbReference type="SMART" id="SM00849">
    <property type="entry name" value="Lactamase_B"/>
    <property type="match status" value="1"/>
</dbReference>
<dbReference type="InterPro" id="IPR001279">
    <property type="entry name" value="Metallo-B-lactamas"/>
</dbReference>
<feature type="region of interest" description="Disordered" evidence="1">
    <location>
        <begin position="319"/>
        <end position="366"/>
    </location>
</feature>